<evidence type="ECO:0000256" key="1">
    <source>
        <dbReference type="SAM" id="MobiDB-lite"/>
    </source>
</evidence>
<feature type="region of interest" description="Disordered" evidence="1">
    <location>
        <begin position="123"/>
        <end position="145"/>
    </location>
</feature>
<accession>A0A250KLZ6</accession>
<evidence type="ECO:0000313" key="3">
    <source>
        <dbReference type="EMBL" id="BBA32635.1"/>
    </source>
</evidence>
<keyword evidence="4" id="KW-1185">Reference proteome</keyword>
<evidence type="ECO:0000259" key="2">
    <source>
        <dbReference type="Pfam" id="PF13613"/>
    </source>
</evidence>
<sequence>MLCYEDLKGKPKTLMAMTSLKPSEFDELLVHFTAAWKEMTGTDASKGGRPPVIATMADRLLFILFYLKTYPLQEVIAHLFGLSQPQAHFLIHRLAAVLGKTLAASDHRPARLTEEMLSRLAKERPQDLGIDGTERRVNRPADKLGQRVHYSGKKNATL</sequence>
<proteinExistence type="predicted"/>
<reference evidence="3 4" key="1">
    <citation type="submission" date="2016-12" db="EMBL/GenBank/DDBJ databases">
        <title>Genome sequencing of Methylocaldum marinum.</title>
        <authorList>
            <person name="Takeuchi M."/>
            <person name="Kamagata Y."/>
            <person name="Hiraoka S."/>
            <person name="Oshima K."/>
            <person name="Hattori M."/>
            <person name="Iwasaki W."/>
        </authorList>
    </citation>
    <scope>NUCLEOTIDE SEQUENCE [LARGE SCALE GENOMIC DNA]</scope>
    <source>
        <strain evidence="3 4">S8</strain>
    </source>
</reference>
<name>A0A250KLZ6_9GAMM</name>
<organism evidence="3 4">
    <name type="scientific">Methylocaldum marinum</name>
    <dbReference type="NCBI Taxonomy" id="1432792"/>
    <lineage>
        <taxon>Bacteria</taxon>
        <taxon>Pseudomonadati</taxon>
        <taxon>Pseudomonadota</taxon>
        <taxon>Gammaproteobacteria</taxon>
        <taxon>Methylococcales</taxon>
        <taxon>Methylococcaceae</taxon>
        <taxon>Methylocaldum</taxon>
    </lineage>
</organism>
<evidence type="ECO:0000313" key="4">
    <source>
        <dbReference type="Proteomes" id="UP000266313"/>
    </source>
</evidence>
<dbReference type="RefSeq" id="WP_119628397.1">
    <property type="nucleotide sequence ID" value="NZ_AP017928.1"/>
</dbReference>
<dbReference type="Pfam" id="PF13613">
    <property type="entry name" value="HTH_Tnp_4"/>
    <property type="match status" value="1"/>
</dbReference>
<dbReference type="InterPro" id="IPR027805">
    <property type="entry name" value="Transposase_HTH_dom"/>
</dbReference>
<dbReference type="Proteomes" id="UP000266313">
    <property type="component" value="Chromosome"/>
</dbReference>
<dbReference type="AlphaFoldDB" id="A0A250KLZ6"/>
<dbReference type="OrthoDB" id="5625347at2"/>
<protein>
    <recommendedName>
        <fullName evidence="2">Transposase Helix-turn-helix domain-containing protein</fullName>
    </recommendedName>
</protein>
<dbReference type="KEGG" id="mmai:sS8_0670"/>
<gene>
    <name evidence="3" type="ORF">sS8_0670</name>
</gene>
<dbReference type="EMBL" id="AP017928">
    <property type="protein sequence ID" value="BBA32635.1"/>
    <property type="molecule type" value="Genomic_DNA"/>
</dbReference>
<feature type="domain" description="Transposase Helix-turn-helix" evidence="2">
    <location>
        <begin position="56"/>
        <end position="100"/>
    </location>
</feature>